<organism evidence="1">
    <name type="scientific">Arundo donax</name>
    <name type="common">Giant reed</name>
    <name type="synonym">Donax arundinaceus</name>
    <dbReference type="NCBI Taxonomy" id="35708"/>
    <lineage>
        <taxon>Eukaryota</taxon>
        <taxon>Viridiplantae</taxon>
        <taxon>Streptophyta</taxon>
        <taxon>Embryophyta</taxon>
        <taxon>Tracheophyta</taxon>
        <taxon>Spermatophyta</taxon>
        <taxon>Magnoliopsida</taxon>
        <taxon>Liliopsida</taxon>
        <taxon>Poales</taxon>
        <taxon>Poaceae</taxon>
        <taxon>PACMAD clade</taxon>
        <taxon>Arundinoideae</taxon>
        <taxon>Arundineae</taxon>
        <taxon>Arundo</taxon>
    </lineage>
</organism>
<accession>A0A0A9F2N9</accession>
<proteinExistence type="predicted"/>
<reference evidence="1" key="2">
    <citation type="journal article" date="2015" name="Data Brief">
        <title>Shoot transcriptome of the giant reed, Arundo donax.</title>
        <authorList>
            <person name="Barrero R.A."/>
            <person name="Guerrero F.D."/>
            <person name="Moolhuijzen P."/>
            <person name="Goolsby J.A."/>
            <person name="Tidwell J."/>
            <person name="Bellgard S.E."/>
            <person name="Bellgard M.I."/>
        </authorList>
    </citation>
    <scope>NUCLEOTIDE SEQUENCE</scope>
    <source>
        <tissue evidence="1">Shoot tissue taken approximately 20 cm above the soil surface</tissue>
    </source>
</reference>
<dbReference type="AlphaFoldDB" id="A0A0A9F2N9"/>
<sequence length="42" mass="4620">MANWVWFSGGYTGSISRTMQPCETRMRRWESGTSGSTATTSG</sequence>
<name>A0A0A9F2N9_ARUDO</name>
<reference evidence="1" key="1">
    <citation type="submission" date="2014-09" db="EMBL/GenBank/DDBJ databases">
        <authorList>
            <person name="Magalhaes I.L.F."/>
            <person name="Oliveira U."/>
            <person name="Santos F.R."/>
            <person name="Vidigal T.H.D.A."/>
            <person name="Brescovit A.D."/>
            <person name="Santos A.J."/>
        </authorList>
    </citation>
    <scope>NUCLEOTIDE SEQUENCE</scope>
    <source>
        <tissue evidence="1">Shoot tissue taken approximately 20 cm above the soil surface</tissue>
    </source>
</reference>
<protein>
    <submittedName>
        <fullName evidence="1">Uncharacterized protein</fullName>
    </submittedName>
</protein>
<evidence type="ECO:0000313" key="1">
    <source>
        <dbReference type="EMBL" id="JAE05479.1"/>
    </source>
</evidence>
<dbReference type="EMBL" id="GBRH01192417">
    <property type="protein sequence ID" value="JAE05479.1"/>
    <property type="molecule type" value="Transcribed_RNA"/>
</dbReference>